<dbReference type="Pfam" id="PF13920">
    <property type="entry name" value="zf-C3HC4_3"/>
    <property type="match status" value="1"/>
</dbReference>
<dbReference type="PANTHER" id="PTHR22696:SF1">
    <property type="entry name" value="E3 UBIQUITIN-PROTEIN LIGASE RNF26"/>
    <property type="match status" value="1"/>
</dbReference>
<name>G8YUE7_PICSO</name>
<dbReference type="EMBL" id="FO082059">
    <property type="protein sequence ID" value="CCE72480.1"/>
    <property type="molecule type" value="Genomic_DNA"/>
</dbReference>
<keyword evidence="1" id="KW-0472">Membrane</keyword>
<dbReference type="OrthoDB" id="66726at2759"/>
<sequence>MSDTSNYNNSISVVRSNVTSSYHSDTGGLFFTIVPFIINMIFDGDEEPAGSFIQEKYGPLFSYSLSAYGFTCFLMALVMNRTIEFASTNLSHLQRLEVDSNRGLQRAPNSTGLIRNMSLKGFRIIATSILLYNLYCVLVCLNLFYRISLPGSEEPPFLAQVLMNSLFDYDADAFSSNKYMATPKYQVMIGPTSRVLWSIFLGFCLSSFLDAFVSGIQGHQPYTESGLTLFEISLAFHEASRDIGKHKIFSRLNEQVLVLCAFQILNHLNIHVGGLINNNKYRLIPSTVIGVSFLVYFMTNAMHGNLLKFPLIIMFSFAPYILMVFFILISLAIFALAWISIGFKLQDLNYASFFVGTDNFNEDRPRLLNFNLYDDFYSVLLNLGSLAVSSAGRTSYIKELSLVVLDHETWLERESWSNIKAYIDSQGCTNNDEIQKSSGATNGYDEVIRYPSLSRVSNASQLANADLSDFSRPYSSVIGKRFYYLRSVTKNCFQLVFSLFKHLFLVKLYSMVGYRRHTNQHNSLENIPKFLHGYIPSGSESISELKKDANKAGISTSRRIKVSNDFKNSVKERDYLMLLQNDSLDEIDESEDYIPDPDDYSDTDSERAVLFPEDAATGGDMIHSRNAAYDLSDEYVSYGDVADLFSPENLSILHCHINHRTAEDSVLTRSRYANMAHEFERETDLTHSAQEKLLETILERKAQVAELQSNGADEPDTSRLLCVICQYNPREVITWPCKCFAICDVCRLNLVAKRIDGCVCCRREVKGVTKVYIP</sequence>
<keyword evidence="1" id="KW-0812">Transmembrane</keyword>
<dbReference type="Proteomes" id="UP000005222">
    <property type="component" value="Chromosome A"/>
</dbReference>
<protein>
    <submittedName>
        <fullName evidence="2">Piso0_000056 protein</fullName>
    </submittedName>
</protein>
<dbReference type="GO" id="GO:0006511">
    <property type="term" value="P:ubiquitin-dependent protein catabolic process"/>
    <property type="evidence" value="ECO:0007669"/>
    <property type="project" value="TreeGrafter"/>
</dbReference>
<feature type="transmembrane region" description="Helical" evidence="1">
    <location>
        <begin position="195"/>
        <end position="213"/>
    </location>
</feature>
<evidence type="ECO:0000256" key="1">
    <source>
        <dbReference type="SAM" id="Phobius"/>
    </source>
</evidence>
<accession>G8YUE7</accession>
<dbReference type="STRING" id="559304.G8YUE7"/>
<evidence type="ECO:0000313" key="3">
    <source>
        <dbReference type="Proteomes" id="UP000005222"/>
    </source>
</evidence>
<dbReference type="InParanoid" id="G8YUE7"/>
<keyword evidence="1" id="KW-1133">Transmembrane helix</keyword>
<dbReference type="Gene3D" id="3.30.40.10">
    <property type="entry name" value="Zinc/RING finger domain, C3HC4 (zinc finger)"/>
    <property type="match status" value="1"/>
</dbReference>
<feature type="transmembrane region" description="Helical" evidence="1">
    <location>
        <begin position="311"/>
        <end position="339"/>
    </location>
</feature>
<evidence type="ECO:0000313" key="2">
    <source>
        <dbReference type="EMBL" id="CCE72480.1"/>
    </source>
</evidence>
<feature type="transmembrane region" description="Helical" evidence="1">
    <location>
        <begin position="60"/>
        <end position="79"/>
    </location>
</feature>
<reference evidence="2 3" key="1">
    <citation type="journal article" date="2012" name="G3 (Bethesda)">
        <title>Pichia sorbitophila, an interspecies yeast hybrid reveals early steps of genome resolution following polyploidization.</title>
        <authorList>
            <person name="Leh Louis V."/>
            <person name="Despons L."/>
            <person name="Friedrich A."/>
            <person name="Martin T."/>
            <person name="Durrens P."/>
            <person name="Casaregola S."/>
            <person name="Neuveglise C."/>
            <person name="Fairhead C."/>
            <person name="Marck C."/>
            <person name="Cruz J.A."/>
            <person name="Straub M.L."/>
            <person name="Kugler V."/>
            <person name="Sacerdot C."/>
            <person name="Uzunov Z."/>
            <person name="Thierry A."/>
            <person name="Weiss S."/>
            <person name="Bleykasten C."/>
            <person name="De Montigny J."/>
            <person name="Jacques N."/>
            <person name="Jung P."/>
            <person name="Lemaire M."/>
            <person name="Mallet S."/>
            <person name="Morel G."/>
            <person name="Richard G.F."/>
            <person name="Sarkar A."/>
            <person name="Savel G."/>
            <person name="Schacherer J."/>
            <person name="Seret M.L."/>
            <person name="Talla E."/>
            <person name="Samson G."/>
            <person name="Jubin C."/>
            <person name="Poulain J."/>
            <person name="Vacherie B."/>
            <person name="Barbe V."/>
            <person name="Pelletier E."/>
            <person name="Sherman D.J."/>
            <person name="Westhof E."/>
            <person name="Weissenbach J."/>
            <person name="Baret P.V."/>
            <person name="Wincker P."/>
            <person name="Gaillardin C."/>
            <person name="Dujon B."/>
            <person name="Souciet J.L."/>
        </authorList>
    </citation>
    <scope>NUCLEOTIDE SEQUENCE [LARGE SCALE GENOMIC DNA]</scope>
    <source>
        <strain evidence="3">ATCC MYA-4447 / BCRC 22081 / CBS 7064 / NBRC 10061 / NRRL Y-12695</strain>
    </source>
</reference>
<proteinExistence type="predicted"/>
<dbReference type="GO" id="GO:0016567">
    <property type="term" value="P:protein ubiquitination"/>
    <property type="evidence" value="ECO:0007669"/>
    <property type="project" value="TreeGrafter"/>
</dbReference>
<dbReference type="GO" id="GO:0061630">
    <property type="term" value="F:ubiquitin protein ligase activity"/>
    <property type="evidence" value="ECO:0007669"/>
    <property type="project" value="TreeGrafter"/>
</dbReference>
<dbReference type="eggNOG" id="ENOG502S2K4">
    <property type="taxonomic scope" value="Eukaryota"/>
</dbReference>
<dbReference type="OMA" id="ERMNVTP"/>
<organism evidence="2 3">
    <name type="scientific">Pichia sorbitophila (strain ATCC MYA-4447 / BCRC 22081 / CBS 7064 / NBRC 10061 / NRRL Y-12695)</name>
    <name type="common">Hybrid yeast</name>
    <dbReference type="NCBI Taxonomy" id="559304"/>
    <lineage>
        <taxon>Eukaryota</taxon>
        <taxon>Fungi</taxon>
        <taxon>Dikarya</taxon>
        <taxon>Ascomycota</taxon>
        <taxon>Saccharomycotina</taxon>
        <taxon>Pichiomycetes</taxon>
        <taxon>Debaryomycetaceae</taxon>
        <taxon>Millerozyma</taxon>
    </lineage>
</organism>
<dbReference type="AlphaFoldDB" id="G8YUE7"/>
<dbReference type="InterPro" id="IPR013083">
    <property type="entry name" value="Znf_RING/FYVE/PHD"/>
</dbReference>
<keyword evidence="3" id="KW-1185">Reference proteome</keyword>
<gene>
    <name evidence="2" type="primary">Piso0_000056</name>
    <name evidence="2" type="ORF">GNLVRS01_PISO0A01078g</name>
</gene>
<dbReference type="PANTHER" id="PTHR22696">
    <property type="entry name" value="E3 UBIQUITIN-PROTEIN LIGASE RNF26"/>
    <property type="match status" value="1"/>
</dbReference>
<feature type="transmembrane region" description="Helical" evidence="1">
    <location>
        <begin position="256"/>
        <end position="276"/>
    </location>
</feature>
<feature type="transmembrane region" description="Helical" evidence="1">
    <location>
        <begin position="124"/>
        <end position="145"/>
    </location>
</feature>
<dbReference type="FunCoup" id="G8YUE7">
    <property type="interactions" value="59"/>
</dbReference>
<feature type="transmembrane region" description="Helical" evidence="1">
    <location>
        <begin position="282"/>
        <end position="299"/>
    </location>
</feature>
<dbReference type="HOGENOM" id="CLU_026112_0_0_1"/>